<dbReference type="SUPFAM" id="SSF74863">
    <property type="entry name" value="Thiol:disulfide interchange protein DsbD, N-terminal domain (DsbD-alpha)"/>
    <property type="match status" value="1"/>
</dbReference>
<dbReference type="EC" id="1.8.1.8" evidence="18"/>
<gene>
    <name evidence="18 21" type="primary">dsbD</name>
    <name evidence="21" type="ORF">ACFOSS_14920</name>
</gene>
<evidence type="ECO:0000256" key="16">
    <source>
        <dbReference type="ARBA" id="ARBA00047388"/>
    </source>
</evidence>
<feature type="signal peptide" evidence="18">
    <location>
        <begin position="1"/>
        <end position="32"/>
    </location>
</feature>
<feature type="transmembrane region" description="Helical" evidence="18">
    <location>
        <begin position="447"/>
        <end position="465"/>
    </location>
</feature>
<keyword evidence="9 18" id="KW-0249">Electron transport</keyword>
<feature type="transmembrane region" description="Helical" evidence="18">
    <location>
        <begin position="472"/>
        <end position="490"/>
    </location>
</feature>
<evidence type="ECO:0000313" key="21">
    <source>
        <dbReference type="EMBL" id="MFC3914739.1"/>
    </source>
</evidence>
<feature type="transmembrane region" description="Helical" evidence="18">
    <location>
        <begin position="422"/>
        <end position="441"/>
    </location>
</feature>
<feature type="domain" description="Thioredoxin" evidence="20">
    <location>
        <begin position="488"/>
        <end position="613"/>
    </location>
</feature>
<evidence type="ECO:0000256" key="11">
    <source>
        <dbReference type="ARBA" id="ARBA00023002"/>
    </source>
</evidence>
<dbReference type="PANTHER" id="PTHR32234:SF0">
    <property type="entry name" value="THIOL:DISULFIDE INTERCHANGE PROTEIN DSBD"/>
    <property type="match status" value="1"/>
</dbReference>
<feature type="transmembrane region" description="Helical" evidence="18">
    <location>
        <begin position="304"/>
        <end position="324"/>
    </location>
</feature>
<feature type="transmembrane region" description="Helical" evidence="18">
    <location>
        <begin position="277"/>
        <end position="298"/>
    </location>
</feature>
<dbReference type="PANTHER" id="PTHR32234">
    <property type="entry name" value="THIOL:DISULFIDE INTERCHANGE PROTEIN DSBD"/>
    <property type="match status" value="1"/>
</dbReference>
<evidence type="ECO:0000256" key="1">
    <source>
        <dbReference type="ARBA" id="ARBA00004429"/>
    </source>
</evidence>
<evidence type="ECO:0000256" key="19">
    <source>
        <dbReference type="SAM" id="MobiDB-lite"/>
    </source>
</evidence>
<dbReference type="Gene3D" id="2.60.40.1250">
    <property type="entry name" value="Thiol:disulfide interchange protein DsbD, N-terminal domain"/>
    <property type="match status" value="1"/>
</dbReference>
<comment type="similarity">
    <text evidence="2 18">Belongs to the thioredoxin family. DsbD subfamily.</text>
</comment>
<dbReference type="InterPro" id="IPR028250">
    <property type="entry name" value="DsbDN"/>
</dbReference>
<keyword evidence="14 18" id="KW-1015">Disulfide bond</keyword>
<evidence type="ECO:0000256" key="18">
    <source>
        <dbReference type="HAMAP-Rule" id="MF_00399"/>
    </source>
</evidence>
<evidence type="ECO:0000256" key="12">
    <source>
        <dbReference type="ARBA" id="ARBA00023027"/>
    </source>
</evidence>
<sequence length="617" mass="66683" precursor="true">MFLRLFNSGALRQFVSALLFGILSPWAITAFAQTAPSADDLLNQLGVAQPAATPRFLPAEQAFAVQLQAYPDHVTVTIDIAPGYYLYRDKLSWRLQSGAAPQVTLPAGQAHADEFFGTTEVYTEVLQFDIPLPVRQGSDQLTLHYQGCTTGMCYPPRQVRISLQASQESETSGAPARPAAQDVGQATSPVAADSAAMPEAAEDTPLTSTSGTAPMTAQAAQGGWRSALLFLLLGIGLAFTPCVLPMYPILSAIILGRGGLSGRRAFTLSLAYVQGMALTYTLFGLAVASVGASLQIWLQQPPVLLAFSLLFLLLALPMFGLFELQLPASLQTRLQQLAGRQQGGSLPGVLVMGALSALVCSPCTTAPLSGALLYVAQGGDWRQGALLLYLLAFGMGLPLLLLGTLGNRWLPRSGMWMVRVRQVFGFVLLAAPLLLLSRLMPAWLPPLMWSLWLLALLLFVALRCLPGGQWRLAGLALGPLLALLLGWQLWPSPVERLPFETVQDWPQLQQRLAQAQRQGQPVMVDLYADWCSACHQFERETFSDPRVHQSLSGYLLLRADVSAPGDAQTTLLRQLQVPGLPAILFYDDGEAQGRIDGFLNAEAFLDALPSCEQRQSC</sequence>
<dbReference type="InterPro" id="IPR036929">
    <property type="entry name" value="DsbDN_sf"/>
</dbReference>
<dbReference type="InterPro" id="IPR035671">
    <property type="entry name" value="DsbD_gamma"/>
</dbReference>
<dbReference type="EMBL" id="JBHSAF010000015">
    <property type="protein sequence ID" value="MFC3914739.1"/>
    <property type="molecule type" value="Genomic_DNA"/>
</dbReference>
<feature type="disulfide bond" description="Redox-active" evidence="18">
    <location>
        <begin position="531"/>
        <end position="534"/>
    </location>
</feature>
<evidence type="ECO:0000256" key="3">
    <source>
        <dbReference type="ARBA" id="ARBA00022448"/>
    </source>
</evidence>
<dbReference type="GO" id="GO:0047134">
    <property type="term" value="F:protein-disulfide reductase [NAD(P)H] activity"/>
    <property type="evidence" value="ECO:0007669"/>
    <property type="project" value="UniProtKB-EC"/>
</dbReference>
<evidence type="ECO:0000256" key="17">
    <source>
        <dbReference type="ARBA" id="ARBA00047804"/>
    </source>
</evidence>
<feature type="transmembrane region" description="Helical" evidence="18">
    <location>
        <begin position="345"/>
        <end position="374"/>
    </location>
</feature>
<keyword evidence="4 18" id="KW-1003">Cell membrane</keyword>
<dbReference type="CDD" id="cd02953">
    <property type="entry name" value="DsbDgamma"/>
    <property type="match status" value="1"/>
</dbReference>
<name>A0ABV8CRV1_9GAMM</name>
<comment type="subcellular location">
    <subcellularLocation>
        <location evidence="1 18">Cell inner membrane</location>
        <topology evidence="1 18">Multi-pass membrane protein</topology>
    </subcellularLocation>
</comment>
<dbReference type="Gene3D" id="3.40.30.10">
    <property type="entry name" value="Glutaredoxin"/>
    <property type="match status" value="1"/>
</dbReference>
<protein>
    <recommendedName>
        <fullName evidence="18">Thiol:disulfide interchange protein DsbD</fullName>
        <ecNumber evidence="18">1.8.1.8</ecNumber>
    </recommendedName>
    <alternativeName>
        <fullName evidence="18">Protein-disulfide reductase</fullName>
        <shortName evidence="18">Disulfide reductase</shortName>
    </alternativeName>
</protein>
<keyword evidence="5 18" id="KW-0997">Cell inner membrane</keyword>
<proteinExistence type="inferred from homology"/>
<dbReference type="InterPro" id="IPR013766">
    <property type="entry name" value="Thioredoxin_domain"/>
</dbReference>
<feature type="transmembrane region" description="Helical" evidence="18">
    <location>
        <begin position="386"/>
        <end position="410"/>
    </location>
</feature>
<evidence type="ECO:0000256" key="7">
    <source>
        <dbReference type="ARBA" id="ARBA00022729"/>
    </source>
</evidence>
<comment type="catalytic activity">
    <reaction evidence="16 18">
        <text>[protein]-dithiol + NAD(+) = [protein]-disulfide + NADH + H(+)</text>
        <dbReference type="Rhea" id="RHEA:18749"/>
        <dbReference type="Rhea" id="RHEA-COMP:10593"/>
        <dbReference type="Rhea" id="RHEA-COMP:10594"/>
        <dbReference type="ChEBI" id="CHEBI:15378"/>
        <dbReference type="ChEBI" id="CHEBI:29950"/>
        <dbReference type="ChEBI" id="CHEBI:50058"/>
        <dbReference type="ChEBI" id="CHEBI:57540"/>
        <dbReference type="ChEBI" id="CHEBI:57945"/>
        <dbReference type="EC" id="1.8.1.8"/>
    </reaction>
</comment>
<dbReference type="HAMAP" id="MF_00399">
    <property type="entry name" value="DbsD"/>
    <property type="match status" value="1"/>
</dbReference>
<comment type="caution">
    <text evidence="21">The sequence shown here is derived from an EMBL/GenBank/DDBJ whole genome shotgun (WGS) entry which is preliminary data.</text>
</comment>
<keyword evidence="15 18" id="KW-0676">Redox-active center</keyword>
<evidence type="ECO:0000256" key="2">
    <source>
        <dbReference type="ARBA" id="ARBA00007241"/>
    </source>
</evidence>
<evidence type="ECO:0000256" key="10">
    <source>
        <dbReference type="ARBA" id="ARBA00022989"/>
    </source>
</evidence>
<keyword evidence="11 18" id="KW-0560">Oxidoreductase</keyword>
<dbReference type="Proteomes" id="UP001595692">
    <property type="component" value="Unassembled WGS sequence"/>
</dbReference>
<reference evidence="22" key="1">
    <citation type="journal article" date="2019" name="Int. J. Syst. Evol. Microbiol.">
        <title>The Global Catalogue of Microorganisms (GCM) 10K type strain sequencing project: providing services to taxonomists for standard genome sequencing and annotation.</title>
        <authorList>
            <consortium name="The Broad Institute Genomics Platform"/>
            <consortium name="The Broad Institute Genome Sequencing Center for Infectious Disease"/>
            <person name="Wu L."/>
            <person name="Ma J."/>
        </authorList>
    </citation>
    <scope>NUCLEOTIDE SEQUENCE [LARGE SCALE GENOMIC DNA]</scope>
    <source>
        <strain evidence="22">CCUG 54939</strain>
    </source>
</reference>
<evidence type="ECO:0000256" key="9">
    <source>
        <dbReference type="ARBA" id="ARBA00022982"/>
    </source>
</evidence>
<dbReference type="Pfam" id="PF02683">
    <property type="entry name" value="DsbD_TM"/>
    <property type="match status" value="1"/>
</dbReference>
<dbReference type="InterPro" id="IPR036249">
    <property type="entry name" value="Thioredoxin-like_sf"/>
</dbReference>
<dbReference type="RefSeq" id="WP_377154044.1">
    <property type="nucleotide sequence ID" value="NZ_JBHSAF010000015.1"/>
</dbReference>
<accession>A0ABV8CRV1</accession>
<keyword evidence="10 18" id="KW-1133">Transmembrane helix</keyword>
<dbReference type="Pfam" id="PF13899">
    <property type="entry name" value="Thioredoxin_7"/>
    <property type="match status" value="1"/>
</dbReference>
<keyword evidence="7 18" id="KW-0732">Signal</keyword>
<dbReference type="InterPro" id="IPR022910">
    <property type="entry name" value="Thiol_diS_interchange_DbsD"/>
</dbReference>
<keyword evidence="8 18" id="KW-0201">Cytochrome c-type biogenesis</keyword>
<keyword evidence="3 18" id="KW-0813">Transport</keyword>
<feature type="region of interest" description="Disordered" evidence="19">
    <location>
        <begin position="164"/>
        <end position="214"/>
    </location>
</feature>
<evidence type="ECO:0000256" key="15">
    <source>
        <dbReference type="ARBA" id="ARBA00023284"/>
    </source>
</evidence>
<evidence type="ECO:0000256" key="13">
    <source>
        <dbReference type="ARBA" id="ARBA00023136"/>
    </source>
</evidence>
<comment type="caution">
    <text evidence="18">Lacks conserved residue(s) required for the propagation of feature annotation.</text>
</comment>
<feature type="compositionally biased region" description="Polar residues" evidence="19">
    <location>
        <begin position="205"/>
        <end position="214"/>
    </location>
</feature>
<dbReference type="NCBIfam" id="NF001419">
    <property type="entry name" value="PRK00293.1"/>
    <property type="match status" value="1"/>
</dbReference>
<dbReference type="SUPFAM" id="SSF52833">
    <property type="entry name" value="Thioredoxin-like"/>
    <property type="match status" value="1"/>
</dbReference>
<keyword evidence="6 18" id="KW-0812">Transmembrane</keyword>
<evidence type="ECO:0000256" key="14">
    <source>
        <dbReference type="ARBA" id="ARBA00023157"/>
    </source>
</evidence>
<evidence type="ECO:0000256" key="4">
    <source>
        <dbReference type="ARBA" id="ARBA00022475"/>
    </source>
</evidence>
<evidence type="ECO:0000313" key="22">
    <source>
        <dbReference type="Proteomes" id="UP001595692"/>
    </source>
</evidence>
<comment type="function">
    <text evidence="18">Required to facilitate the formation of correct disulfide bonds in some periplasmic proteins and for the assembly of the periplasmic c-type cytochromes. Acts by transferring electrons from cytoplasmic thioredoxin to the periplasm. This transfer involves a cascade of disulfide bond formation and reduction steps.</text>
</comment>
<organism evidence="21 22">
    <name type="scientific">Pseudaeromonas sharmana</name>
    <dbReference type="NCBI Taxonomy" id="328412"/>
    <lineage>
        <taxon>Bacteria</taxon>
        <taxon>Pseudomonadati</taxon>
        <taxon>Pseudomonadota</taxon>
        <taxon>Gammaproteobacteria</taxon>
        <taxon>Aeromonadales</taxon>
        <taxon>Aeromonadaceae</taxon>
        <taxon>Pseudaeromonas</taxon>
    </lineage>
</organism>
<evidence type="ECO:0000256" key="5">
    <source>
        <dbReference type="ARBA" id="ARBA00022519"/>
    </source>
</evidence>
<dbReference type="Pfam" id="PF11412">
    <property type="entry name" value="DsbD_N"/>
    <property type="match status" value="1"/>
</dbReference>
<keyword evidence="12 18" id="KW-0520">NAD</keyword>
<feature type="transmembrane region" description="Helical" evidence="18">
    <location>
        <begin position="228"/>
        <end position="256"/>
    </location>
</feature>
<dbReference type="PROSITE" id="PS51352">
    <property type="entry name" value="THIOREDOXIN_2"/>
    <property type="match status" value="1"/>
</dbReference>
<keyword evidence="13 18" id="KW-0472">Membrane</keyword>
<evidence type="ECO:0000259" key="20">
    <source>
        <dbReference type="PROSITE" id="PS51352"/>
    </source>
</evidence>
<feature type="chain" id="PRO_5044912596" description="Thiol:disulfide interchange protein DsbD" evidence="18">
    <location>
        <begin position="33"/>
        <end position="617"/>
    </location>
</feature>
<evidence type="ECO:0000256" key="8">
    <source>
        <dbReference type="ARBA" id="ARBA00022748"/>
    </source>
</evidence>
<dbReference type="InterPro" id="IPR003834">
    <property type="entry name" value="Cyt_c_assmbl_TM_dom"/>
</dbReference>
<comment type="catalytic activity">
    <reaction evidence="17 18">
        <text>[protein]-dithiol + NADP(+) = [protein]-disulfide + NADPH + H(+)</text>
        <dbReference type="Rhea" id="RHEA:18753"/>
        <dbReference type="Rhea" id="RHEA-COMP:10593"/>
        <dbReference type="Rhea" id="RHEA-COMP:10594"/>
        <dbReference type="ChEBI" id="CHEBI:15378"/>
        <dbReference type="ChEBI" id="CHEBI:29950"/>
        <dbReference type="ChEBI" id="CHEBI:50058"/>
        <dbReference type="ChEBI" id="CHEBI:57783"/>
        <dbReference type="ChEBI" id="CHEBI:58349"/>
        <dbReference type="EC" id="1.8.1.8"/>
    </reaction>
</comment>
<keyword evidence="22" id="KW-1185">Reference proteome</keyword>
<evidence type="ECO:0000256" key="6">
    <source>
        <dbReference type="ARBA" id="ARBA00022692"/>
    </source>
</evidence>